<dbReference type="InterPro" id="IPR018062">
    <property type="entry name" value="HTH_AraC-typ_CS"/>
</dbReference>
<dbReference type="AlphaFoldDB" id="A0A9X2UAS0"/>
<sequence>MVLPRALHAQEPAPRIASVQPDPVVGSIDWTELTIRGRGFDEGFAVRLHADDVVDTMIDAEDRLTYVDPQTVKVRAVFGTTASEWSVQVIHPDSVRSNLYTFHIKAPAPQIDVLRPLQRAQDGESFTITVQGSTLAPYSTVRWNDEDLPTTPIKSSPKPNAITIGLEATVPASMVEGPGQNKITVHTPPPGGGMSSPKFLAVMRQPFYRTTWFYVGLVSVIVVIGGGLHWLRLKHVRERELERKVERRTQALREEKERTEAQAERLEALDEARRRLFQNLSHELRTPLTMISTPLHTVLEDPDGVLPKDTRDLLEAARRNAKQLEDLVDQVSALSRLESGRQSLEPQPGDLVAFAHETTRSFEPLAERNDLQLRFRADPEQLPAVFDPEKLRSVLGNLIENALHYTPEGGKALVRVERSDENTAALCVSDTGPGIPEDKTSDLFGRFYRGDSSRRTRSDGSGLGLALAKELTELHGGTIEVESEPGLGSTFTVCLPIRTPEDGQTDSRDEHFSGDDAETAIQPACQNGQPDRDGLRSKDDLSAREETTASSTDDRPTILVVEDNPDVCTYLRTQLAEGYRIQEAQNGAEALDRARAEAPALILSDVMMPEMDGVELCRRVKRDDALRDVPVLLLTAKAGDEAEVEGLDAGADAYVEKPFSIETLRARIQNLIESRAALRDQYRDEITMAPSGISVTPEEEKFYEEARAVVEAHIDASGFTVEQFAGEMSVSRSTLRRRLKDATGQTPAEFVRHLRLERAAQLLREDPALRVYEVANAIGYESPDHFARLFREHVGAAPSEYSG</sequence>
<dbReference type="PROSITE" id="PS50109">
    <property type="entry name" value="HIS_KIN"/>
    <property type="match status" value="1"/>
</dbReference>
<feature type="transmembrane region" description="Helical" evidence="15">
    <location>
        <begin position="212"/>
        <end position="231"/>
    </location>
</feature>
<dbReference type="RefSeq" id="WP_259082347.1">
    <property type="nucleotide sequence ID" value="NZ_JANTZN010000011.1"/>
</dbReference>
<evidence type="ECO:0000256" key="5">
    <source>
        <dbReference type="ARBA" id="ARBA00022741"/>
    </source>
</evidence>
<evidence type="ECO:0000256" key="11">
    <source>
        <dbReference type="ARBA" id="ARBA00023163"/>
    </source>
</evidence>
<dbReference type="SMART" id="SM00448">
    <property type="entry name" value="REC"/>
    <property type="match status" value="1"/>
</dbReference>
<keyword evidence="15" id="KW-1133">Transmembrane helix</keyword>
<keyword evidence="15" id="KW-0812">Transmembrane</keyword>
<dbReference type="Pfam" id="PF12833">
    <property type="entry name" value="HTH_18"/>
    <property type="match status" value="1"/>
</dbReference>
<dbReference type="EMBL" id="JANUBB010000013">
    <property type="protein sequence ID" value="MCS3952871.1"/>
    <property type="molecule type" value="Genomic_DNA"/>
</dbReference>
<evidence type="ECO:0000256" key="12">
    <source>
        <dbReference type="PROSITE-ProRule" id="PRU00169"/>
    </source>
</evidence>
<feature type="coiled-coil region" evidence="13">
    <location>
        <begin position="238"/>
        <end position="272"/>
    </location>
</feature>
<dbReference type="SUPFAM" id="SSF81296">
    <property type="entry name" value="E set domains"/>
    <property type="match status" value="1"/>
</dbReference>
<dbReference type="InterPro" id="IPR003661">
    <property type="entry name" value="HisK_dim/P_dom"/>
</dbReference>
<evidence type="ECO:0000259" key="17">
    <source>
        <dbReference type="PROSITE" id="PS50109"/>
    </source>
</evidence>
<dbReference type="Proteomes" id="UP001155010">
    <property type="component" value="Unassembled WGS sequence"/>
</dbReference>
<dbReference type="Pfam" id="PF00512">
    <property type="entry name" value="HisKA"/>
    <property type="match status" value="1"/>
</dbReference>
<reference evidence="19" key="1">
    <citation type="submission" date="2022-08" db="EMBL/GenBank/DDBJ databases">
        <title>Genomic Encyclopedia of Type Strains, Phase V (KMG-V): Genome sequencing to study the core and pangenomes of soil and plant-associated prokaryotes.</title>
        <authorList>
            <person name="Whitman W."/>
        </authorList>
    </citation>
    <scope>NUCLEOTIDE SEQUENCE</scope>
    <source>
        <strain evidence="19">SP2017</strain>
    </source>
</reference>
<comment type="catalytic activity">
    <reaction evidence="1">
        <text>ATP + protein L-histidine = ADP + protein N-phospho-L-histidine.</text>
        <dbReference type="EC" id="2.7.13.3"/>
    </reaction>
</comment>
<evidence type="ECO:0000259" key="16">
    <source>
        <dbReference type="PROSITE" id="PS01124"/>
    </source>
</evidence>
<evidence type="ECO:0000256" key="10">
    <source>
        <dbReference type="ARBA" id="ARBA00023125"/>
    </source>
</evidence>
<dbReference type="Gene3D" id="3.30.565.10">
    <property type="entry name" value="Histidine kinase-like ATPase, C-terminal domain"/>
    <property type="match status" value="1"/>
</dbReference>
<feature type="domain" description="HTH araC/xylS-type" evidence="16">
    <location>
        <begin position="704"/>
        <end position="803"/>
    </location>
</feature>
<dbReference type="PANTHER" id="PTHR43547">
    <property type="entry name" value="TWO-COMPONENT HISTIDINE KINASE"/>
    <property type="match status" value="1"/>
</dbReference>
<dbReference type="Gene3D" id="3.40.50.2300">
    <property type="match status" value="1"/>
</dbReference>
<evidence type="ECO:0000313" key="20">
    <source>
        <dbReference type="Proteomes" id="UP001155010"/>
    </source>
</evidence>
<dbReference type="InterPro" id="IPR018060">
    <property type="entry name" value="HTH_AraC"/>
</dbReference>
<dbReference type="CDD" id="cd16922">
    <property type="entry name" value="HATPase_EvgS-ArcB-TorS-like"/>
    <property type="match status" value="1"/>
</dbReference>
<dbReference type="InterPro" id="IPR003594">
    <property type="entry name" value="HATPase_dom"/>
</dbReference>
<feature type="compositionally biased region" description="Basic and acidic residues" evidence="14">
    <location>
        <begin position="530"/>
        <end position="556"/>
    </location>
</feature>
<dbReference type="CDD" id="cd17574">
    <property type="entry name" value="REC_OmpR"/>
    <property type="match status" value="1"/>
</dbReference>
<dbReference type="Pfam" id="PF00072">
    <property type="entry name" value="Response_reg"/>
    <property type="match status" value="1"/>
</dbReference>
<dbReference type="GO" id="GO:0000155">
    <property type="term" value="F:phosphorelay sensor kinase activity"/>
    <property type="evidence" value="ECO:0007669"/>
    <property type="project" value="InterPro"/>
</dbReference>
<dbReference type="Pfam" id="PF02518">
    <property type="entry name" value="HATPase_c"/>
    <property type="match status" value="1"/>
</dbReference>
<keyword evidence="7" id="KW-0067">ATP-binding</keyword>
<comment type="caution">
    <text evidence="19">The sequence shown here is derived from an EMBL/GenBank/DDBJ whole genome shotgun (WGS) entry which is preliminary data.</text>
</comment>
<dbReference type="InterPro" id="IPR011006">
    <property type="entry name" value="CheY-like_superfamily"/>
</dbReference>
<dbReference type="InterPro" id="IPR009057">
    <property type="entry name" value="Homeodomain-like_sf"/>
</dbReference>
<dbReference type="SMART" id="SM00388">
    <property type="entry name" value="HisKA"/>
    <property type="match status" value="1"/>
</dbReference>
<keyword evidence="8" id="KW-0902">Two-component regulatory system</keyword>
<dbReference type="SUPFAM" id="SSF47384">
    <property type="entry name" value="Homodimeric domain of signal transducing histidine kinase"/>
    <property type="match status" value="1"/>
</dbReference>
<dbReference type="Gene3D" id="2.60.40.10">
    <property type="entry name" value="Immunoglobulins"/>
    <property type="match status" value="1"/>
</dbReference>
<name>A0A9X2UAS0_9BACT</name>
<dbReference type="Gene3D" id="1.10.287.130">
    <property type="match status" value="1"/>
</dbReference>
<evidence type="ECO:0000256" key="7">
    <source>
        <dbReference type="ARBA" id="ARBA00022840"/>
    </source>
</evidence>
<dbReference type="FunFam" id="3.30.565.10:FF:000037">
    <property type="entry name" value="Hybrid sensor histidine kinase/response regulator"/>
    <property type="match status" value="1"/>
</dbReference>
<feature type="modified residue" description="4-aspartylphosphate" evidence="12">
    <location>
        <position position="605"/>
    </location>
</feature>
<evidence type="ECO:0000256" key="8">
    <source>
        <dbReference type="ARBA" id="ARBA00023012"/>
    </source>
</evidence>
<keyword evidence="6 19" id="KW-0418">Kinase</keyword>
<feature type="domain" description="Histidine kinase" evidence="17">
    <location>
        <begin position="279"/>
        <end position="499"/>
    </location>
</feature>
<dbReference type="InterPro" id="IPR001789">
    <property type="entry name" value="Sig_transdc_resp-reg_receiver"/>
</dbReference>
<evidence type="ECO:0000256" key="2">
    <source>
        <dbReference type="ARBA" id="ARBA00012438"/>
    </source>
</evidence>
<dbReference type="PANTHER" id="PTHR43547:SF2">
    <property type="entry name" value="HYBRID SIGNAL TRANSDUCTION HISTIDINE KINASE C"/>
    <property type="match status" value="1"/>
</dbReference>
<evidence type="ECO:0000256" key="6">
    <source>
        <dbReference type="ARBA" id="ARBA00022777"/>
    </source>
</evidence>
<dbReference type="SMART" id="SM00342">
    <property type="entry name" value="HTH_ARAC"/>
    <property type="match status" value="1"/>
</dbReference>
<evidence type="ECO:0000259" key="18">
    <source>
        <dbReference type="PROSITE" id="PS50110"/>
    </source>
</evidence>
<dbReference type="SMART" id="SM00387">
    <property type="entry name" value="HATPase_c"/>
    <property type="match status" value="1"/>
</dbReference>
<dbReference type="PROSITE" id="PS00041">
    <property type="entry name" value="HTH_ARAC_FAMILY_1"/>
    <property type="match status" value="1"/>
</dbReference>
<proteinExistence type="predicted"/>
<dbReference type="GO" id="GO:0005524">
    <property type="term" value="F:ATP binding"/>
    <property type="evidence" value="ECO:0007669"/>
    <property type="project" value="UniProtKB-KW"/>
</dbReference>
<dbReference type="GO" id="GO:0003700">
    <property type="term" value="F:DNA-binding transcription factor activity"/>
    <property type="evidence" value="ECO:0007669"/>
    <property type="project" value="InterPro"/>
</dbReference>
<keyword evidence="10" id="KW-0238">DNA-binding</keyword>
<evidence type="ECO:0000256" key="3">
    <source>
        <dbReference type="ARBA" id="ARBA00022553"/>
    </source>
</evidence>
<dbReference type="InterPro" id="IPR014756">
    <property type="entry name" value="Ig_E-set"/>
</dbReference>
<keyword evidence="13" id="KW-0175">Coiled coil</keyword>
<dbReference type="CDD" id="cd00082">
    <property type="entry name" value="HisKA"/>
    <property type="match status" value="1"/>
</dbReference>
<organism evidence="19 20">
    <name type="scientific">Salinibacter ruber</name>
    <dbReference type="NCBI Taxonomy" id="146919"/>
    <lineage>
        <taxon>Bacteria</taxon>
        <taxon>Pseudomonadati</taxon>
        <taxon>Rhodothermota</taxon>
        <taxon>Rhodothermia</taxon>
        <taxon>Rhodothermales</taxon>
        <taxon>Salinibacteraceae</taxon>
        <taxon>Salinibacter</taxon>
    </lineage>
</organism>
<dbReference type="InterPro" id="IPR013783">
    <property type="entry name" value="Ig-like_fold"/>
</dbReference>
<keyword evidence="3 12" id="KW-0597">Phosphoprotein</keyword>
<evidence type="ECO:0000256" key="13">
    <source>
        <dbReference type="SAM" id="Coils"/>
    </source>
</evidence>
<gene>
    <name evidence="19" type="ORF">GGP83_002844</name>
</gene>
<keyword evidence="4" id="KW-0808">Transferase</keyword>
<keyword evidence="9" id="KW-0805">Transcription regulation</keyword>
<dbReference type="Gene3D" id="1.10.10.60">
    <property type="entry name" value="Homeodomain-like"/>
    <property type="match status" value="1"/>
</dbReference>
<dbReference type="InterPro" id="IPR005467">
    <property type="entry name" value="His_kinase_dom"/>
</dbReference>
<accession>A0A9X2UAS0</accession>
<evidence type="ECO:0000256" key="15">
    <source>
        <dbReference type="SAM" id="Phobius"/>
    </source>
</evidence>
<dbReference type="GO" id="GO:0043565">
    <property type="term" value="F:sequence-specific DNA binding"/>
    <property type="evidence" value="ECO:0007669"/>
    <property type="project" value="InterPro"/>
</dbReference>
<feature type="domain" description="Response regulatory" evidence="18">
    <location>
        <begin position="557"/>
        <end position="672"/>
    </location>
</feature>
<dbReference type="PROSITE" id="PS01124">
    <property type="entry name" value="HTH_ARAC_FAMILY_2"/>
    <property type="match status" value="1"/>
</dbReference>
<evidence type="ECO:0000313" key="19">
    <source>
        <dbReference type="EMBL" id="MCS3952871.1"/>
    </source>
</evidence>
<dbReference type="PROSITE" id="PS50110">
    <property type="entry name" value="RESPONSE_REGULATORY"/>
    <property type="match status" value="1"/>
</dbReference>
<evidence type="ECO:0000256" key="9">
    <source>
        <dbReference type="ARBA" id="ARBA00023015"/>
    </source>
</evidence>
<feature type="region of interest" description="Disordered" evidence="14">
    <location>
        <begin position="521"/>
        <end position="556"/>
    </location>
</feature>
<keyword evidence="5" id="KW-0547">Nucleotide-binding</keyword>
<protein>
    <recommendedName>
        <fullName evidence="2">histidine kinase</fullName>
        <ecNumber evidence="2">2.7.13.3</ecNumber>
    </recommendedName>
</protein>
<dbReference type="InterPro" id="IPR036097">
    <property type="entry name" value="HisK_dim/P_sf"/>
</dbReference>
<evidence type="ECO:0000256" key="1">
    <source>
        <dbReference type="ARBA" id="ARBA00000085"/>
    </source>
</evidence>
<dbReference type="SUPFAM" id="SSF52172">
    <property type="entry name" value="CheY-like"/>
    <property type="match status" value="1"/>
</dbReference>
<dbReference type="SUPFAM" id="SSF55874">
    <property type="entry name" value="ATPase domain of HSP90 chaperone/DNA topoisomerase II/histidine kinase"/>
    <property type="match status" value="1"/>
</dbReference>
<dbReference type="InterPro" id="IPR036890">
    <property type="entry name" value="HATPase_C_sf"/>
</dbReference>
<evidence type="ECO:0000256" key="4">
    <source>
        <dbReference type="ARBA" id="ARBA00022679"/>
    </source>
</evidence>
<dbReference type="EC" id="2.7.13.3" evidence="2"/>
<dbReference type="InterPro" id="IPR004358">
    <property type="entry name" value="Sig_transdc_His_kin-like_C"/>
</dbReference>
<keyword evidence="11" id="KW-0804">Transcription</keyword>
<keyword evidence="15" id="KW-0472">Membrane</keyword>
<dbReference type="SUPFAM" id="SSF46689">
    <property type="entry name" value="Homeodomain-like"/>
    <property type="match status" value="1"/>
</dbReference>
<evidence type="ECO:0000256" key="14">
    <source>
        <dbReference type="SAM" id="MobiDB-lite"/>
    </source>
</evidence>
<dbReference type="PRINTS" id="PR00344">
    <property type="entry name" value="BCTRLSENSOR"/>
</dbReference>